<evidence type="ECO:0000256" key="1">
    <source>
        <dbReference type="SAM" id="Phobius"/>
    </source>
</evidence>
<protein>
    <recommendedName>
        <fullName evidence="2">YoaR-like putative peptidoglycan binding domain-containing protein</fullName>
    </recommendedName>
</protein>
<evidence type="ECO:0000259" key="2">
    <source>
        <dbReference type="Pfam" id="PF12229"/>
    </source>
</evidence>
<dbReference type="EMBL" id="MHMT01000020">
    <property type="protein sequence ID" value="OGZ32323.1"/>
    <property type="molecule type" value="Genomic_DNA"/>
</dbReference>
<evidence type="ECO:0000313" key="4">
    <source>
        <dbReference type="Proteomes" id="UP000177810"/>
    </source>
</evidence>
<keyword evidence="1" id="KW-1133">Transmembrane helix</keyword>
<name>A0A1G2F2V0_9BACT</name>
<comment type="caution">
    <text evidence="3">The sequence shown here is derived from an EMBL/GenBank/DDBJ whole genome shotgun (WGS) entry which is preliminary data.</text>
</comment>
<sequence>MGMINHIEIKKLIRLRNILIGVVIFLVIIIFFFILDIANNYKINWGTKVAGISVGGETPEDAQEKLTKTSEEFLKKEILLSYENQNWRTNPEELGVEINIEDTIISIFEKGHKGNKSVYNAYWQILSLLGYNFEPIWQIDEEKLENLFKENLSSIHQPAKNSSLTYENQKQDFTITKSSNGVVIDKIKFKKDLAKNINNFENKNIQLNLIKDYPEVMESETDIAYQEAKSILSALPFKIVIPEDKEIKEIAKIEKEDLLSLIEFYPVLDPKNQNNKILGIRVNQSKSKDYLIILAPSINREPIDAQLTIKNGKVAVFALSQDGLSLEIDGNIPVISDGILNSSADGKIQLKIDKIQPKITTESINNLGVTAFLATGVSNFSGSPKSRMHNIKIGAAKFNGVLIRPNEEFSFNTTLGEVGPEQGYEPELVIKKNKTIPEYGGGLCQVSTTMFRAAINAGFKIIERYPHAFPVKYYNPQGFDATIYPPSPDLRFINNTPAHILIQTKIVGYELFFELFGTNDGRRVAIDGPYQYEIKEDGSMKAKITQKVYDKDNNIIIDKTFYSNYKSPALYPVERNPLE</sequence>
<dbReference type="InterPro" id="IPR022029">
    <property type="entry name" value="YoaR-like_PG-bd"/>
</dbReference>
<reference evidence="3 4" key="1">
    <citation type="journal article" date="2016" name="Nat. Commun.">
        <title>Thousands of microbial genomes shed light on interconnected biogeochemical processes in an aquifer system.</title>
        <authorList>
            <person name="Anantharaman K."/>
            <person name="Brown C.T."/>
            <person name="Hug L.A."/>
            <person name="Sharon I."/>
            <person name="Castelle C.J."/>
            <person name="Probst A.J."/>
            <person name="Thomas B.C."/>
            <person name="Singh A."/>
            <person name="Wilkins M.J."/>
            <person name="Karaoz U."/>
            <person name="Brodie E.L."/>
            <person name="Williams K.H."/>
            <person name="Hubbard S.S."/>
            <person name="Banfield J.F."/>
        </authorList>
    </citation>
    <scope>NUCLEOTIDE SEQUENCE [LARGE SCALE GENOMIC DNA]</scope>
</reference>
<proteinExistence type="predicted"/>
<dbReference type="AlphaFoldDB" id="A0A1G2F2V0"/>
<keyword evidence="1" id="KW-0472">Membrane</keyword>
<dbReference type="InterPro" id="IPR052913">
    <property type="entry name" value="Glycopeptide_resist_protein"/>
</dbReference>
<dbReference type="PANTHER" id="PTHR35788:SF1">
    <property type="entry name" value="EXPORTED PROTEIN"/>
    <property type="match status" value="1"/>
</dbReference>
<dbReference type="InterPro" id="IPR007391">
    <property type="entry name" value="Vancomycin_resist_VanW"/>
</dbReference>
<feature type="transmembrane region" description="Helical" evidence="1">
    <location>
        <begin position="12"/>
        <end position="35"/>
    </location>
</feature>
<dbReference type="Proteomes" id="UP000177810">
    <property type="component" value="Unassembled WGS sequence"/>
</dbReference>
<accession>A0A1G2F2V0</accession>
<dbReference type="STRING" id="1801990.A2V69_02480"/>
<dbReference type="Pfam" id="PF04294">
    <property type="entry name" value="VanW"/>
    <property type="match status" value="1"/>
</dbReference>
<evidence type="ECO:0000313" key="3">
    <source>
        <dbReference type="EMBL" id="OGZ32323.1"/>
    </source>
</evidence>
<gene>
    <name evidence="3" type="ORF">A2V69_02480</name>
</gene>
<feature type="domain" description="YoaR-like putative peptidoglycan binding" evidence="2">
    <location>
        <begin position="87"/>
        <end position="204"/>
    </location>
</feature>
<dbReference type="Pfam" id="PF12229">
    <property type="entry name" value="PG_binding_4"/>
    <property type="match status" value="1"/>
</dbReference>
<organism evidence="3 4">
    <name type="scientific">Candidatus Portnoybacteria bacterium RBG_13_40_8</name>
    <dbReference type="NCBI Taxonomy" id="1801990"/>
    <lineage>
        <taxon>Bacteria</taxon>
        <taxon>Candidatus Portnoyibacteriota</taxon>
    </lineage>
</organism>
<dbReference type="PANTHER" id="PTHR35788">
    <property type="entry name" value="EXPORTED PROTEIN-RELATED"/>
    <property type="match status" value="1"/>
</dbReference>
<keyword evidence="1" id="KW-0812">Transmembrane</keyword>